<dbReference type="Gene3D" id="2.30.40.10">
    <property type="entry name" value="Urease, subunit C, domain 1"/>
    <property type="match status" value="1"/>
</dbReference>
<dbReference type="GO" id="GO:0055086">
    <property type="term" value="P:nucleobase-containing small molecule metabolic process"/>
    <property type="evidence" value="ECO:0007669"/>
    <property type="project" value="UniProtKB-ARBA"/>
</dbReference>
<sequence length="484" mass="52548">MSTVIKGGTVVTADLSYAADVRIEGGRITEIGPDLKGDTVLDATGCYVMPGGIDPHTHLEMPFMGTYSADDFESGTRAALSGGTTMVVDFALPAPGQGLLDALKMWDNKAGRANCDYSYHMAVTWWGEQVFDEMKPVIEDRGINTFKHFMAYKGALMVNDDEMFASFNRLAELGGIAMVHAENGDVVAELTAKLLAAGNTGPEAHAYSRPAQVEGEATNRAIMIADMAGVPLYVVHVSSEDAHEAIRRARSLGKRVWGEPLIQHLTLDESEYFHPDWDHAARRVMSPPFRNKKHQDSLWAGLMSGSLSVVATDHCAFTTEQKRYGVGDFSKIPNGTGGLEDRMPMLWTHGVATGRLTPNEFVAVTSTNIAKVLNCYPRKGAILVGADADIVVWDPEKEKTITAGAQQSAIDYNVFEGHKVKGLPRFTLTRGHVAVHDGEIRTKEGHGEFVKRPGNGTVNRALSTWKELTAPRPVERTGIPATGV</sequence>
<evidence type="ECO:0000256" key="7">
    <source>
        <dbReference type="ARBA" id="ARBA00036696"/>
    </source>
</evidence>
<dbReference type="NCBIfam" id="TIGR02033">
    <property type="entry name" value="D-hydantoinase"/>
    <property type="match status" value="1"/>
</dbReference>
<comment type="catalytic activity">
    <reaction evidence="7">
        <text>5,6-dihydrouracil + H2O = 3-(carbamoylamino)propanoate + H(+)</text>
        <dbReference type="Rhea" id="RHEA:16121"/>
        <dbReference type="ChEBI" id="CHEBI:11892"/>
        <dbReference type="ChEBI" id="CHEBI:15377"/>
        <dbReference type="ChEBI" id="CHEBI:15378"/>
        <dbReference type="ChEBI" id="CHEBI:15901"/>
        <dbReference type="EC" id="3.5.2.2"/>
    </reaction>
</comment>
<protein>
    <recommendedName>
        <fullName evidence="10">D-hydantoinase/dihydropyrimidinase</fullName>
        <ecNumber evidence="8">3.5.2.2</ecNumber>
    </recommendedName>
</protein>
<comment type="PTM">
    <text evidence="11">Carbamylation allows a single lysine to coordinate two divalent metal cations.</text>
</comment>
<dbReference type="AlphaFoldDB" id="A0A316GHN2"/>
<dbReference type="SUPFAM" id="SSF51338">
    <property type="entry name" value="Composite domain of metallo-dependent hydrolases"/>
    <property type="match status" value="2"/>
</dbReference>
<evidence type="ECO:0000313" key="14">
    <source>
        <dbReference type="Proteomes" id="UP000245708"/>
    </source>
</evidence>
<evidence type="ECO:0000256" key="6">
    <source>
        <dbReference type="ARBA" id="ARBA00022833"/>
    </source>
</evidence>
<keyword evidence="6" id="KW-0862">Zinc</keyword>
<evidence type="ECO:0000256" key="1">
    <source>
        <dbReference type="ARBA" id="ARBA00001947"/>
    </source>
</evidence>
<proteinExistence type="inferred from homology"/>
<dbReference type="GO" id="GO:0004157">
    <property type="term" value="F:dihydropyrimidinase activity"/>
    <property type="evidence" value="ECO:0007669"/>
    <property type="project" value="UniProtKB-EC"/>
</dbReference>
<dbReference type="InterPro" id="IPR006680">
    <property type="entry name" value="Amidohydro-rel"/>
</dbReference>
<dbReference type="Gene3D" id="3.20.20.140">
    <property type="entry name" value="Metal-dependent hydrolases"/>
    <property type="match status" value="1"/>
</dbReference>
<dbReference type="CDD" id="cd01314">
    <property type="entry name" value="D-HYD"/>
    <property type="match status" value="1"/>
</dbReference>
<comment type="caution">
    <text evidence="13">The sequence shown here is derived from an EMBL/GenBank/DDBJ whole genome shotgun (WGS) entry which is preliminary data.</text>
</comment>
<evidence type="ECO:0000256" key="3">
    <source>
        <dbReference type="ARBA" id="ARBA00011881"/>
    </source>
</evidence>
<comment type="function">
    <text evidence="9">Catalyzes the hydrolysis of dihydropyrimidines and of the structurally related DL-5-mono-substituted hydantoins, to produce N-carbamoyl-D-amino acids.</text>
</comment>
<evidence type="ECO:0000256" key="10">
    <source>
        <dbReference type="ARBA" id="ARBA00074385"/>
    </source>
</evidence>
<evidence type="ECO:0000256" key="4">
    <source>
        <dbReference type="ARBA" id="ARBA00022723"/>
    </source>
</evidence>
<dbReference type="InterPro" id="IPR050378">
    <property type="entry name" value="Metallo-dep_Hydrolases_sf"/>
</dbReference>
<feature type="domain" description="Amidohydrolase-related" evidence="12">
    <location>
        <begin position="47"/>
        <end position="417"/>
    </location>
</feature>
<keyword evidence="14" id="KW-1185">Reference proteome</keyword>
<dbReference type="Pfam" id="PF01979">
    <property type="entry name" value="Amidohydro_1"/>
    <property type="match status" value="1"/>
</dbReference>
<feature type="modified residue" description="N6-carboxylysine" evidence="11">
    <location>
        <position position="147"/>
    </location>
</feature>
<dbReference type="InterPro" id="IPR032466">
    <property type="entry name" value="Metal_Hydrolase"/>
</dbReference>
<dbReference type="PANTHER" id="PTHR11647">
    <property type="entry name" value="HYDRANTOINASE/DIHYDROPYRIMIDINASE FAMILY MEMBER"/>
    <property type="match status" value="1"/>
</dbReference>
<dbReference type="SUPFAM" id="SSF51556">
    <property type="entry name" value="Metallo-dependent hydrolases"/>
    <property type="match status" value="1"/>
</dbReference>
<dbReference type="GO" id="GO:0072527">
    <property type="term" value="P:pyrimidine-containing compound metabolic process"/>
    <property type="evidence" value="ECO:0007669"/>
    <property type="project" value="UniProtKB-ARBA"/>
</dbReference>
<name>A0A316GHN2_9RHOB</name>
<keyword evidence="5" id="KW-0378">Hydrolase</keyword>
<organism evidence="13 14">
    <name type="scientific">Roseicyclus mahoneyensis</name>
    <dbReference type="NCBI Taxonomy" id="164332"/>
    <lineage>
        <taxon>Bacteria</taxon>
        <taxon>Pseudomonadati</taxon>
        <taxon>Pseudomonadota</taxon>
        <taxon>Alphaproteobacteria</taxon>
        <taxon>Rhodobacterales</taxon>
        <taxon>Roseobacteraceae</taxon>
        <taxon>Roseicyclus</taxon>
    </lineage>
</organism>
<comment type="similarity">
    <text evidence="2">Belongs to the metallo-dependent hydrolases superfamily. Hydantoinase/dihydropyrimidinase family.</text>
</comment>
<gene>
    <name evidence="13" type="ORF">C7455_10497</name>
</gene>
<dbReference type="GO" id="GO:0046872">
    <property type="term" value="F:metal ion binding"/>
    <property type="evidence" value="ECO:0007669"/>
    <property type="project" value="UniProtKB-KW"/>
</dbReference>
<dbReference type="OrthoDB" id="9775759at2"/>
<evidence type="ECO:0000256" key="11">
    <source>
        <dbReference type="PIRSR" id="PIRSR611778-50"/>
    </source>
</evidence>
<dbReference type="PANTHER" id="PTHR11647:SF1">
    <property type="entry name" value="COLLAPSIN RESPONSE MEDIATOR PROTEIN"/>
    <property type="match status" value="1"/>
</dbReference>
<dbReference type="EMBL" id="QGGW01000004">
    <property type="protein sequence ID" value="PWK60461.1"/>
    <property type="molecule type" value="Genomic_DNA"/>
</dbReference>
<evidence type="ECO:0000259" key="12">
    <source>
        <dbReference type="Pfam" id="PF01979"/>
    </source>
</evidence>
<comment type="subunit">
    <text evidence="3">Homotetramer.</text>
</comment>
<evidence type="ECO:0000256" key="5">
    <source>
        <dbReference type="ARBA" id="ARBA00022801"/>
    </source>
</evidence>
<dbReference type="FunFam" id="3.20.20.140:FF:000001">
    <property type="entry name" value="Dihydropyrimidinase like 3"/>
    <property type="match status" value="1"/>
</dbReference>
<dbReference type="InterPro" id="IPR011778">
    <property type="entry name" value="Hydantoinase/dihydroPyrase"/>
</dbReference>
<evidence type="ECO:0000256" key="2">
    <source>
        <dbReference type="ARBA" id="ARBA00008829"/>
    </source>
</evidence>
<accession>A0A316GHN2</accession>
<reference evidence="13 14" key="1">
    <citation type="submission" date="2018-05" db="EMBL/GenBank/DDBJ databases">
        <title>Genomic Encyclopedia of Type Strains, Phase IV (KMG-IV): sequencing the most valuable type-strain genomes for metagenomic binning, comparative biology and taxonomic classification.</title>
        <authorList>
            <person name="Goeker M."/>
        </authorList>
    </citation>
    <scope>NUCLEOTIDE SEQUENCE [LARGE SCALE GENOMIC DNA]</scope>
    <source>
        <strain evidence="13 14">DSM 16097</strain>
    </source>
</reference>
<dbReference type="RefSeq" id="WP_109667724.1">
    <property type="nucleotide sequence ID" value="NZ_QGGW01000004.1"/>
</dbReference>
<comment type="cofactor">
    <cofactor evidence="1">
        <name>Zn(2+)</name>
        <dbReference type="ChEBI" id="CHEBI:29105"/>
    </cofactor>
</comment>
<dbReference type="EC" id="3.5.2.2" evidence="8"/>
<dbReference type="InterPro" id="IPR011059">
    <property type="entry name" value="Metal-dep_hydrolase_composite"/>
</dbReference>
<keyword evidence="4" id="KW-0479">Metal-binding</keyword>
<dbReference type="Proteomes" id="UP000245708">
    <property type="component" value="Unassembled WGS sequence"/>
</dbReference>
<dbReference type="GO" id="GO:0005829">
    <property type="term" value="C:cytosol"/>
    <property type="evidence" value="ECO:0007669"/>
    <property type="project" value="TreeGrafter"/>
</dbReference>
<evidence type="ECO:0000313" key="13">
    <source>
        <dbReference type="EMBL" id="PWK60461.1"/>
    </source>
</evidence>
<evidence type="ECO:0000256" key="8">
    <source>
        <dbReference type="ARBA" id="ARBA00039113"/>
    </source>
</evidence>
<evidence type="ECO:0000256" key="9">
    <source>
        <dbReference type="ARBA" id="ARBA00054448"/>
    </source>
</evidence>